<dbReference type="RefSeq" id="WP_130093784.1">
    <property type="nucleotide sequence ID" value="NZ_SETE01000004.1"/>
</dbReference>
<dbReference type="EMBL" id="SETE01000004">
    <property type="protein sequence ID" value="RYM33323.1"/>
    <property type="molecule type" value="Genomic_DNA"/>
</dbReference>
<dbReference type="AlphaFoldDB" id="A0A4Q4KJ21"/>
<organism evidence="1 2">
    <name type="scientific">Brumimicrobium glaciale</name>
    <dbReference type="NCBI Taxonomy" id="200475"/>
    <lineage>
        <taxon>Bacteria</taxon>
        <taxon>Pseudomonadati</taxon>
        <taxon>Bacteroidota</taxon>
        <taxon>Flavobacteriia</taxon>
        <taxon>Flavobacteriales</taxon>
        <taxon>Crocinitomicaceae</taxon>
        <taxon>Brumimicrobium</taxon>
    </lineage>
</organism>
<protein>
    <recommendedName>
        <fullName evidence="3">KilA-N DNA-binding domain-containing protein</fullName>
    </recommendedName>
</protein>
<evidence type="ECO:0000313" key="1">
    <source>
        <dbReference type="EMBL" id="RYM33323.1"/>
    </source>
</evidence>
<name>A0A4Q4KJ21_9FLAO</name>
<gene>
    <name evidence="1" type="ORF">ERX46_10285</name>
</gene>
<accession>A0A4Q4KJ21</accession>
<dbReference type="Proteomes" id="UP000293952">
    <property type="component" value="Unassembled WGS sequence"/>
</dbReference>
<evidence type="ECO:0000313" key="2">
    <source>
        <dbReference type="Proteomes" id="UP000293952"/>
    </source>
</evidence>
<comment type="caution">
    <text evidence="1">The sequence shown here is derived from an EMBL/GenBank/DDBJ whole genome shotgun (WGS) entry which is preliminary data.</text>
</comment>
<reference evidence="1 2" key="1">
    <citation type="submission" date="2019-02" db="EMBL/GenBank/DDBJ databases">
        <title>Genome sequence of the sea-ice species Brumimicrobium glaciale.</title>
        <authorList>
            <person name="Bowman J.P."/>
        </authorList>
    </citation>
    <scope>NUCLEOTIDE SEQUENCE [LARGE SCALE GENOMIC DNA]</scope>
    <source>
        <strain evidence="1 2">IC156</strain>
    </source>
</reference>
<keyword evidence="2" id="KW-1185">Reference proteome</keyword>
<evidence type="ECO:0008006" key="3">
    <source>
        <dbReference type="Google" id="ProtNLM"/>
    </source>
</evidence>
<dbReference type="OrthoDB" id="9816206at2"/>
<sequence>MLSAVLRSDVAIKVSISIMNAFVQMRKTIGNHQQLLQLSSDFTNRKLETNEKFENIFKALEGAEIKDEDNSILKKNEEKKRESCCLLLSAFSIS</sequence>
<proteinExistence type="predicted"/>